<dbReference type="InterPro" id="IPR023232">
    <property type="entry name" value="Glyco_hydro_2_AS"/>
</dbReference>
<evidence type="ECO:0000313" key="14">
    <source>
        <dbReference type="Proteomes" id="UP000181728"/>
    </source>
</evidence>
<dbReference type="Pfam" id="PF02836">
    <property type="entry name" value="Glyco_hydro_2_C"/>
    <property type="match status" value="1"/>
</dbReference>
<feature type="binding site" evidence="11">
    <location>
        <position position="593"/>
    </location>
    <ligand>
        <name>Mg(2+)</name>
        <dbReference type="ChEBI" id="CHEBI:18420"/>
        <label>2</label>
    </ligand>
</feature>
<keyword evidence="6 11" id="KW-0378">Hydrolase</keyword>
<dbReference type="HAMAP" id="MF_01687">
    <property type="entry name" value="Beta_gal"/>
    <property type="match status" value="1"/>
</dbReference>
<feature type="binding site" evidence="11">
    <location>
        <position position="412"/>
    </location>
    <ligand>
        <name>Mg(2+)</name>
        <dbReference type="ChEBI" id="CHEBI:18420"/>
        <label>1</label>
    </ligand>
</feature>
<comment type="caution">
    <text evidence="13">The sequence shown here is derived from an EMBL/GenBank/DDBJ whole genome shotgun (WGS) entry which is preliminary data.</text>
</comment>
<evidence type="ECO:0000256" key="9">
    <source>
        <dbReference type="ARBA" id="ARBA00023295"/>
    </source>
</evidence>
<feature type="binding site" evidence="11">
    <location>
        <position position="600"/>
    </location>
    <ligand>
        <name>substrate</name>
    </ligand>
</feature>
<evidence type="ECO:0000256" key="10">
    <source>
        <dbReference type="ARBA" id="ARBA00032230"/>
    </source>
</evidence>
<name>A0A6N4A1J9_OENOE</name>
<feature type="binding site" evidence="11">
    <location>
        <position position="600"/>
    </location>
    <ligand>
        <name>Na(+)</name>
        <dbReference type="ChEBI" id="CHEBI:29101"/>
    </ligand>
</feature>
<evidence type="ECO:0000256" key="6">
    <source>
        <dbReference type="ARBA" id="ARBA00022801"/>
    </source>
</evidence>
<sequence>MTNKISFRDIINRKDWENPVITNWHRLPIHTEMNYSKSLNEDKQKTIQSLNGNWCFSYFSKVTDVPENWADRDLTKSNIMPVPSNWQLHGYDQPIYSNVTYPFPVNPPYLPEENPTACYSRIFQLNDDWLQSGQNHVIFNGVGSAFHLWLNGQWIGYSEDSRLPAEFDLTKYLKSGKNRISVMVLRWSKGSYFEDQDMWRMSGIFRDVEVKHLPATYLQDYQLQTDLDDDLDQAKITIKAQVAGKNFSQNKLRTRLYFANEKVADQSSRLSTRAVDERGPLDNQFIAELNLRDPYLWSAELPYLYQLVIELLTDDGDLLQVEKVNIGVRKVEIKNGLLKLNGKPLLIRGTNKHEFDSKKGYAVDEETMIQDIKAMKRNNFNAVRCSHYPNNRRWYELCDQYGLYVVDEANIETHGMVPMNRLTNDPVYLPLMSDRVTRMVTRDRNHPSIIIWSLGNESGYGRNHAALYNWIKQSDPSRPVQYEGGGANTAVTDIIVPMYARVEQDQIESVNSKWSLKKWIGLPGETRPLILCEYAHDMGNSLGGFGKYWQAFHKYPRLQGGFIWDWVDQGLLKKDVNGNDFYAYGGDFKDQPNDRQFCLDGLLFPDRTPKPAMHEVKYWQQYYLFNLQRSPLGQAESFTVTNDYSFKKSSNERLHYQIKSENEIVIDKYIDLALNPGESLLIKLPKGRSSTSSLLDIDISLIEGNSWAPSGFKIASEQYVLAKKFGLLTNAVTAATNKISLIENKDTNTFEIKLDDQKWQFAKNSGLLVSWSKSGNENLLDALRDQFTRAPLDNDIGVSEVDHIDPNAWYERWKSAGMYNLKTNLVSIDAEQLERAVLIRTEHSYSNHFQILFKSSKIYRIDANGTMTVTVDVSLAQGIPFPARIGLTCHLADQITDVSYTGLGPFENYPDRQSAAQYGHWQMELDDLYTPYIFPSENGSRGQVSQLEFGKQKISAYHEQNFSFNLSRFSKQQLARVSHRNLLQAENGVWLSIDGYRMGVGGDDSWSPSVAPEYLLSNNYYHYAFQWRRKDI</sequence>
<dbReference type="InterPro" id="IPR006104">
    <property type="entry name" value="Glyco_hydro_2_N"/>
</dbReference>
<dbReference type="InterPro" id="IPR023933">
    <property type="entry name" value="Glyco_hydro_2_beta_Galsidase"/>
</dbReference>
<dbReference type="Proteomes" id="UP000181728">
    <property type="component" value="Unassembled WGS sequence"/>
</dbReference>
<dbReference type="EMBL" id="MLOK01000039">
    <property type="protein sequence ID" value="OIM21153.1"/>
    <property type="molecule type" value="Genomic_DNA"/>
</dbReference>
<dbReference type="SUPFAM" id="SSF49303">
    <property type="entry name" value="beta-Galactosidase/glucuronidase domain"/>
    <property type="match status" value="2"/>
</dbReference>
<feature type="binding site" evidence="11">
    <location>
        <position position="457"/>
    </location>
    <ligand>
        <name>substrate</name>
    </ligand>
</feature>
<dbReference type="RefSeq" id="WP_071448961.1">
    <property type="nucleotide sequence ID" value="NZ_MLOK01000039.1"/>
</dbReference>
<feature type="binding site" evidence="11">
    <location>
        <position position="1006"/>
    </location>
    <ligand>
        <name>substrate</name>
    </ligand>
</feature>
<evidence type="ECO:0000256" key="2">
    <source>
        <dbReference type="ARBA" id="ARBA00007401"/>
    </source>
</evidence>
<feature type="site" description="Transition state stabilizer" evidence="11">
    <location>
        <position position="387"/>
    </location>
</feature>
<gene>
    <name evidence="11 13" type="primary">lacZ</name>
    <name evidence="13" type="ORF">ATX59_05050</name>
</gene>
<protein>
    <recommendedName>
        <fullName evidence="4 11">Beta-galactosidase</fullName>
        <shortName evidence="11">Beta-gal</shortName>
        <ecNumber evidence="3 11">3.2.1.23</ecNumber>
    </recommendedName>
    <alternativeName>
        <fullName evidence="10 11">Lactase</fullName>
    </alternativeName>
</protein>
<comment type="similarity">
    <text evidence="2 11">Belongs to the glycosyl hydrolase 2 family.</text>
</comment>
<evidence type="ECO:0000256" key="7">
    <source>
        <dbReference type="ARBA" id="ARBA00022842"/>
    </source>
</evidence>
<dbReference type="InterPro" id="IPR011013">
    <property type="entry name" value="Gal_mutarotase_sf_dom"/>
</dbReference>
<feature type="site" description="Transition state stabilizer" evidence="11">
    <location>
        <position position="353"/>
    </location>
</feature>
<feature type="domain" description="Beta galactosidase small chain/" evidence="12">
    <location>
        <begin position="751"/>
        <end position="1028"/>
    </location>
</feature>
<dbReference type="GO" id="GO:0030246">
    <property type="term" value="F:carbohydrate binding"/>
    <property type="evidence" value="ECO:0007669"/>
    <property type="project" value="InterPro"/>
</dbReference>
<evidence type="ECO:0000256" key="1">
    <source>
        <dbReference type="ARBA" id="ARBA00001412"/>
    </source>
</evidence>
<dbReference type="Pfam" id="PF00703">
    <property type="entry name" value="Glyco_hydro_2"/>
    <property type="match status" value="1"/>
</dbReference>
<organism evidence="13 14">
    <name type="scientific">Oenococcus oeni</name>
    <name type="common">Leuconostoc oenos</name>
    <dbReference type="NCBI Taxonomy" id="1247"/>
    <lineage>
        <taxon>Bacteria</taxon>
        <taxon>Bacillati</taxon>
        <taxon>Bacillota</taxon>
        <taxon>Bacilli</taxon>
        <taxon>Lactobacillales</taxon>
        <taxon>Lactobacillaceae</taxon>
        <taxon>Oenococcus</taxon>
    </lineage>
</organism>
<dbReference type="Gene3D" id="2.60.40.10">
    <property type="entry name" value="Immunoglobulins"/>
    <property type="match status" value="2"/>
</dbReference>
<dbReference type="EC" id="3.2.1.23" evidence="3 11"/>
<dbReference type="PRINTS" id="PR00132">
    <property type="entry name" value="GLHYDRLASE2"/>
</dbReference>
<dbReference type="InterPro" id="IPR006102">
    <property type="entry name" value="Ig-like_GH2"/>
</dbReference>
<feature type="binding site" evidence="11">
    <location>
        <position position="597"/>
    </location>
    <ligand>
        <name>Na(+)</name>
        <dbReference type="ChEBI" id="CHEBI:29101"/>
    </ligand>
</feature>
<evidence type="ECO:0000256" key="4">
    <source>
        <dbReference type="ARBA" id="ARBA00013303"/>
    </source>
</evidence>
<dbReference type="Pfam" id="PF16353">
    <property type="entry name" value="LacZ_4"/>
    <property type="match status" value="1"/>
</dbReference>
<dbReference type="Gene3D" id="2.70.98.10">
    <property type="match status" value="1"/>
</dbReference>
<evidence type="ECO:0000256" key="3">
    <source>
        <dbReference type="ARBA" id="ARBA00012756"/>
    </source>
</evidence>
<dbReference type="AlphaFoldDB" id="A0A6N4A1J9"/>
<feature type="active site" description="Proton donor" evidence="11">
    <location>
        <position position="457"/>
    </location>
</feature>
<dbReference type="PROSITE" id="PS00719">
    <property type="entry name" value="GLYCOSYL_HYDROL_F2_1"/>
    <property type="match status" value="1"/>
</dbReference>
<dbReference type="InterPro" id="IPR036156">
    <property type="entry name" value="Beta-gal/glucu_dom_sf"/>
</dbReference>
<feature type="binding site" evidence="11">
    <location>
        <position position="457"/>
    </location>
    <ligand>
        <name>Mg(2+)</name>
        <dbReference type="ChEBI" id="CHEBI:18420"/>
        <label>1</label>
    </ligand>
</feature>
<dbReference type="SUPFAM" id="SSF74650">
    <property type="entry name" value="Galactose mutarotase-like"/>
    <property type="match status" value="1"/>
</dbReference>
<dbReference type="InterPro" id="IPR004199">
    <property type="entry name" value="B-gal_small/dom_5"/>
</dbReference>
<feature type="binding site" evidence="11">
    <location>
        <position position="414"/>
    </location>
    <ligand>
        <name>Mg(2+)</name>
        <dbReference type="ChEBI" id="CHEBI:18420"/>
        <label>1</label>
    </ligand>
</feature>
<feature type="binding site" evidence="11">
    <location>
        <begin position="533"/>
        <end position="536"/>
    </location>
    <ligand>
        <name>substrate</name>
    </ligand>
</feature>
<dbReference type="InterPro" id="IPR023230">
    <property type="entry name" value="Glyco_hydro_2_CS"/>
</dbReference>
<dbReference type="PANTHER" id="PTHR46323">
    <property type="entry name" value="BETA-GALACTOSIDASE"/>
    <property type="match status" value="1"/>
</dbReference>
<accession>A0A6N4A1J9</accession>
<dbReference type="InterPro" id="IPR017853">
    <property type="entry name" value="GH"/>
</dbReference>
<evidence type="ECO:0000256" key="11">
    <source>
        <dbReference type="HAMAP-Rule" id="MF_01687"/>
    </source>
</evidence>
<feature type="binding site" evidence="11">
    <location>
        <position position="98"/>
    </location>
    <ligand>
        <name>substrate</name>
    </ligand>
</feature>
<comment type="catalytic activity">
    <reaction evidence="1 11">
        <text>Hydrolysis of terminal non-reducing beta-D-galactose residues in beta-D-galactosides.</text>
        <dbReference type="EC" id="3.2.1.23"/>
    </reaction>
</comment>
<dbReference type="InterPro" id="IPR014718">
    <property type="entry name" value="GH-type_carb-bd"/>
</dbReference>
<feature type="active site" description="Nucleophile" evidence="11">
    <location>
        <position position="533"/>
    </location>
</feature>
<dbReference type="GO" id="GO:0009341">
    <property type="term" value="C:beta-galactosidase complex"/>
    <property type="evidence" value="ECO:0007669"/>
    <property type="project" value="InterPro"/>
</dbReference>
<comment type="cofactor">
    <cofactor evidence="11">
        <name>Mg(2+)</name>
        <dbReference type="ChEBI" id="CHEBI:18420"/>
    </cofactor>
    <text evidence="11">Binds 2 magnesium ions per monomer.</text>
</comment>
<dbReference type="InterPro" id="IPR006103">
    <property type="entry name" value="Glyco_hydro_2_cat"/>
</dbReference>
<dbReference type="GO" id="GO:0000287">
    <property type="term" value="F:magnesium ion binding"/>
    <property type="evidence" value="ECO:0007669"/>
    <property type="project" value="UniProtKB-UniRule"/>
</dbReference>
<keyword evidence="9 11" id="KW-0326">Glycosidase</keyword>
<reference evidence="13 14" key="1">
    <citation type="journal article" date="2016" name="BMC Genomics">
        <title>Consensus pan-genome assembly of the specialised wine bacterium Oenococcus oeni.</title>
        <authorList>
            <person name="Sternes P.R."/>
            <person name="Borneman A.R."/>
        </authorList>
    </citation>
    <scope>NUCLEOTIDE SEQUENCE [LARGE SCALE GENOMIC DNA]</scope>
    <source>
        <strain evidence="13 14">AWRIB661</strain>
    </source>
</reference>
<dbReference type="SMART" id="SM01038">
    <property type="entry name" value="Bgal_small_N"/>
    <property type="match status" value="1"/>
</dbReference>
<dbReference type="GO" id="GO:0005990">
    <property type="term" value="P:lactose catabolic process"/>
    <property type="evidence" value="ECO:0007669"/>
    <property type="project" value="TreeGrafter"/>
</dbReference>
<dbReference type="InterPro" id="IPR013783">
    <property type="entry name" value="Ig-like_fold"/>
</dbReference>
<dbReference type="Pfam" id="PF02837">
    <property type="entry name" value="Glyco_hydro_2_N"/>
    <property type="match status" value="1"/>
</dbReference>
<dbReference type="InterPro" id="IPR032312">
    <property type="entry name" value="LacZ_4"/>
</dbReference>
<dbReference type="InterPro" id="IPR050347">
    <property type="entry name" value="Bact_Beta-galactosidase"/>
</dbReference>
<dbReference type="SUPFAM" id="SSF51445">
    <property type="entry name" value="(Trans)glycosidases"/>
    <property type="match status" value="1"/>
</dbReference>
<dbReference type="Gene3D" id="3.20.20.80">
    <property type="entry name" value="Glycosidases"/>
    <property type="match status" value="1"/>
</dbReference>
<dbReference type="Pfam" id="PF02929">
    <property type="entry name" value="Bgal_small_N"/>
    <property type="match status" value="1"/>
</dbReference>
<evidence type="ECO:0000256" key="8">
    <source>
        <dbReference type="ARBA" id="ARBA00023053"/>
    </source>
</evidence>
<dbReference type="Gene3D" id="2.60.120.260">
    <property type="entry name" value="Galactose-binding domain-like"/>
    <property type="match status" value="1"/>
</dbReference>
<evidence type="ECO:0000256" key="5">
    <source>
        <dbReference type="ARBA" id="ARBA00022723"/>
    </source>
</evidence>
<feature type="binding site" evidence="11">
    <location>
        <position position="197"/>
    </location>
    <ligand>
        <name>Na(+)</name>
        <dbReference type="ChEBI" id="CHEBI:29101"/>
    </ligand>
</feature>
<feature type="binding site" evidence="11">
    <location>
        <position position="197"/>
    </location>
    <ligand>
        <name>substrate</name>
    </ligand>
</feature>
<evidence type="ECO:0000259" key="12">
    <source>
        <dbReference type="SMART" id="SM01038"/>
    </source>
</evidence>
<keyword evidence="8 11" id="KW-0915">Sodium</keyword>
<dbReference type="SUPFAM" id="SSF49785">
    <property type="entry name" value="Galactose-binding domain-like"/>
    <property type="match status" value="1"/>
</dbReference>
<dbReference type="NCBIfam" id="NF007074">
    <property type="entry name" value="PRK09525.1"/>
    <property type="match status" value="1"/>
</dbReference>
<evidence type="ECO:0000313" key="13">
    <source>
        <dbReference type="EMBL" id="OIM21153.1"/>
    </source>
</evidence>
<keyword evidence="7 11" id="KW-0460">Magnesium</keyword>
<comment type="subunit">
    <text evidence="11">Homotetramer.</text>
</comment>
<proteinExistence type="inferred from homology"/>
<keyword evidence="5 11" id="KW-0479">Metal-binding</keyword>
<dbReference type="InterPro" id="IPR008979">
    <property type="entry name" value="Galactose-bd-like_sf"/>
</dbReference>
<dbReference type="InterPro" id="IPR006101">
    <property type="entry name" value="Glyco_hydro_2"/>
</dbReference>
<dbReference type="GO" id="GO:0004565">
    <property type="term" value="F:beta-galactosidase activity"/>
    <property type="evidence" value="ECO:0007669"/>
    <property type="project" value="UniProtKB-EC"/>
</dbReference>
<dbReference type="PANTHER" id="PTHR46323:SF2">
    <property type="entry name" value="BETA-GALACTOSIDASE"/>
    <property type="match status" value="1"/>
</dbReference>
<dbReference type="FunFam" id="3.20.20.80:FF:000018">
    <property type="entry name" value="Beta-galactosidase"/>
    <property type="match status" value="1"/>
</dbReference>
<dbReference type="PROSITE" id="PS00608">
    <property type="entry name" value="GLYCOSYL_HYDROL_F2_2"/>
    <property type="match status" value="1"/>
</dbReference>
<comment type="cofactor">
    <cofactor evidence="11">
        <name>Na(+)</name>
        <dbReference type="ChEBI" id="CHEBI:29101"/>
    </cofactor>
    <text evidence="11">Binds 1 sodium ion per monomer.</text>
</comment>